<evidence type="ECO:0000256" key="1">
    <source>
        <dbReference type="SAM" id="Phobius"/>
    </source>
</evidence>
<evidence type="ECO:0000259" key="2">
    <source>
        <dbReference type="PROSITE" id="PS50234"/>
    </source>
</evidence>
<name>Q7MSH8_WOLSU</name>
<keyword evidence="1" id="KW-0472">Membrane</keyword>
<dbReference type="HOGENOM" id="CLU_921177_0_0_7"/>
<dbReference type="InterPro" id="IPR036465">
    <property type="entry name" value="vWFA_dom_sf"/>
</dbReference>
<protein>
    <recommendedName>
        <fullName evidence="2">VWFA domain-containing protein</fullName>
    </recommendedName>
</protein>
<gene>
    <name evidence="3" type="ordered locus">WS0427</name>
</gene>
<dbReference type="PANTHER" id="PTHR37947">
    <property type="entry name" value="BLL2462 PROTEIN"/>
    <property type="match status" value="1"/>
</dbReference>
<dbReference type="SMART" id="SM00327">
    <property type="entry name" value="VWA"/>
    <property type="match status" value="1"/>
</dbReference>
<dbReference type="SUPFAM" id="SSF53300">
    <property type="entry name" value="vWA-like"/>
    <property type="match status" value="1"/>
</dbReference>
<dbReference type="InterPro" id="IPR002035">
    <property type="entry name" value="VWF_A"/>
</dbReference>
<keyword evidence="1" id="KW-0812">Transmembrane</keyword>
<dbReference type="KEGG" id="wsu:WS0427"/>
<dbReference type="RefSeq" id="WP_011138370.1">
    <property type="nucleotide sequence ID" value="NC_005090.1"/>
</dbReference>
<accession>Q7MSH8</accession>
<dbReference type="Gene3D" id="3.40.50.410">
    <property type="entry name" value="von Willebrand factor, type A domain"/>
    <property type="match status" value="1"/>
</dbReference>
<dbReference type="AlphaFoldDB" id="Q7MSH8"/>
<dbReference type="PROSITE" id="PS50234">
    <property type="entry name" value="VWFA"/>
    <property type="match status" value="1"/>
</dbReference>
<dbReference type="PANTHER" id="PTHR37947:SF1">
    <property type="entry name" value="BLL2462 PROTEIN"/>
    <property type="match status" value="1"/>
</dbReference>
<keyword evidence="1" id="KW-1133">Transmembrane helix</keyword>
<dbReference type="eggNOG" id="COG2304">
    <property type="taxonomic scope" value="Bacteria"/>
</dbReference>
<dbReference type="Proteomes" id="UP000000422">
    <property type="component" value="Chromosome"/>
</dbReference>
<reference evidence="3 4" key="1">
    <citation type="journal article" date="2003" name="Proc. Natl. Acad. Sci. U.S.A.">
        <title>Complete genome sequence and analysis of Wolinella succinogenes.</title>
        <authorList>
            <person name="Baar C."/>
            <person name="Eppinger M."/>
            <person name="Raddatz G."/>
            <person name="Simon JM."/>
            <person name="Lanz C."/>
            <person name="Klimmek O."/>
            <person name="Nandakumar R."/>
            <person name="Gross R."/>
            <person name="Rosinus A."/>
            <person name="Keller H."/>
            <person name="Jagtap P."/>
            <person name="Linke B."/>
            <person name="Meyer F."/>
            <person name="Lederer H."/>
            <person name="Schuster S.C."/>
        </authorList>
    </citation>
    <scope>NUCLEOTIDE SEQUENCE [LARGE SCALE GENOMIC DNA]</scope>
    <source>
        <strain evidence="4">ATCC 29543 / DSM 1740 / CCUG 13145 / JCM 31913 / LMG 7466 / NCTC 11488 / FDC 602W</strain>
    </source>
</reference>
<dbReference type="STRING" id="273121.WS0427"/>
<feature type="transmembrane region" description="Helical" evidence="1">
    <location>
        <begin position="266"/>
        <end position="286"/>
    </location>
</feature>
<evidence type="ECO:0000313" key="3">
    <source>
        <dbReference type="EMBL" id="CAE09570.1"/>
    </source>
</evidence>
<dbReference type="CDD" id="cd00198">
    <property type="entry name" value="vWFA"/>
    <property type="match status" value="1"/>
</dbReference>
<feature type="transmembrane region" description="Helical" evidence="1">
    <location>
        <begin position="6"/>
        <end position="22"/>
    </location>
</feature>
<proteinExistence type="predicted"/>
<dbReference type="EMBL" id="BX571658">
    <property type="protein sequence ID" value="CAE09570.1"/>
    <property type="molecule type" value="Genomic_DNA"/>
</dbReference>
<dbReference type="Pfam" id="PF13519">
    <property type="entry name" value="VWA_2"/>
    <property type="match status" value="1"/>
</dbReference>
<organism evidence="4">
    <name type="scientific">Wolinella succinogenes (strain ATCC 29543 / DSM 1740 / CCUG 13145 / JCM 31913 / LMG 7466 / NCTC 11488 / FDC 602W)</name>
    <name type="common">Vibrio succinogenes</name>
    <dbReference type="NCBI Taxonomy" id="273121"/>
    <lineage>
        <taxon>Bacteria</taxon>
        <taxon>Pseudomonadati</taxon>
        <taxon>Campylobacterota</taxon>
        <taxon>Epsilonproteobacteria</taxon>
        <taxon>Campylobacterales</taxon>
        <taxon>Helicobacteraceae</taxon>
        <taxon>Wolinella</taxon>
    </lineage>
</organism>
<evidence type="ECO:0000313" key="4">
    <source>
        <dbReference type="Proteomes" id="UP000000422"/>
    </source>
</evidence>
<keyword evidence="4" id="KW-1185">Reference proteome</keyword>
<feature type="domain" description="VWFA" evidence="2">
    <location>
        <begin position="80"/>
        <end position="254"/>
    </location>
</feature>
<sequence length="302" mass="34053">MIILYPWVWLLLLPFYFLRRLFKNRSDALLFPRARLFEIAPRHAPIQEILLFSTLALLLLALSRPILPYGANTPEKSADSWVFLIDTSASMAHPQGEESRLEKAKALLETLLREHAKGSVSIVIFGEHAMTLVPLSRDIPSIIAFLHTLKAKEAGKATALYDAIFEGISTLSSRSLEHPKLFLLSDGLENASRSSLEELLGALKSCSIPLYPLLLEPEDASLELERLARESGGALIHPQEPSSWAALLEILRPHPSQTSLTQGVELYIYPLFFSLLSLLGWLYWVYRPRLDSLWSKGVPWRF</sequence>